<evidence type="ECO:0000256" key="6">
    <source>
        <dbReference type="ARBA" id="ARBA00022801"/>
    </source>
</evidence>
<dbReference type="PANTHER" id="PTHR28570:SF3">
    <property type="entry name" value="ASPARTYL AMINOPEPTIDASE"/>
    <property type="match status" value="1"/>
</dbReference>
<dbReference type="PANTHER" id="PTHR28570">
    <property type="entry name" value="ASPARTYL AMINOPEPTIDASE"/>
    <property type="match status" value="1"/>
</dbReference>
<keyword evidence="4 9" id="KW-0645">Protease</keyword>
<evidence type="ECO:0000256" key="10">
    <source>
        <dbReference type="RuleBase" id="RU004387"/>
    </source>
</evidence>
<dbReference type="EMBL" id="FNNJ01000001">
    <property type="protein sequence ID" value="SDW11382.1"/>
    <property type="molecule type" value="Genomic_DNA"/>
</dbReference>
<dbReference type="Gene3D" id="2.30.250.10">
    <property type="entry name" value="Aminopeptidase i, Domain 2"/>
    <property type="match status" value="1"/>
</dbReference>
<organism evidence="11 12">
    <name type="scientific">Lutibacter oricola</name>
    <dbReference type="NCBI Taxonomy" id="762486"/>
    <lineage>
        <taxon>Bacteria</taxon>
        <taxon>Pseudomonadati</taxon>
        <taxon>Bacteroidota</taxon>
        <taxon>Flavobacteriia</taxon>
        <taxon>Flavobacteriales</taxon>
        <taxon>Flavobacteriaceae</taxon>
        <taxon>Lutibacter</taxon>
    </lineage>
</organism>
<dbReference type="GO" id="GO:0008270">
    <property type="term" value="F:zinc ion binding"/>
    <property type="evidence" value="ECO:0007669"/>
    <property type="project" value="InterPro"/>
</dbReference>
<evidence type="ECO:0000256" key="3">
    <source>
        <dbReference type="ARBA" id="ARBA00022438"/>
    </source>
</evidence>
<dbReference type="STRING" id="762486.SAMN05444411_10193"/>
<keyword evidence="3 9" id="KW-0031">Aminopeptidase</keyword>
<dbReference type="OrthoDB" id="9764268at2"/>
<keyword evidence="12" id="KW-1185">Reference proteome</keyword>
<evidence type="ECO:0000256" key="5">
    <source>
        <dbReference type="ARBA" id="ARBA00022723"/>
    </source>
</evidence>
<reference evidence="12" key="1">
    <citation type="submission" date="2016-10" db="EMBL/GenBank/DDBJ databases">
        <authorList>
            <person name="Varghese N."/>
            <person name="Submissions S."/>
        </authorList>
    </citation>
    <scope>NUCLEOTIDE SEQUENCE [LARGE SCALE GENOMIC DNA]</scope>
    <source>
        <strain evidence="12">DSM 24956</strain>
    </source>
</reference>
<keyword evidence="8 9" id="KW-0482">Metalloprotease</keyword>
<evidence type="ECO:0000256" key="9">
    <source>
        <dbReference type="RuleBase" id="RU004386"/>
    </source>
</evidence>
<dbReference type="GO" id="GO:0008237">
    <property type="term" value="F:metallopeptidase activity"/>
    <property type="evidence" value="ECO:0007669"/>
    <property type="project" value="UniProtKB-KW"/>
</dbReference>
<dbReference type="RefSeq" id="WP_090118604.1">
    <property type="nucleotide sequence ID" value="NZ_FNNJ01000001.1"/>
</dbReference>
<protein>
    <recommendedName>
        <fullName evidence="10">M18 family aminopeptidase</fullName>
        <ecNumber evidence="10">3.4.11.-</ecNumber>
    </recommendedName>
</protein>
<name>A0A1H2QW19_9FLAO</name>
<evidence type="ECO:0000313" key="12">
    <source>
        <dbReference type="Proteomes" id="UP000199595"/>
    </source>
</evidence>
<dbReference type="NCBIfam" id="NF002759">
    <property type="entry name" value="PRK02813.1"/>
    <property type="match status" value="1"/>
</dbReference>
<dbReference type="Proteomes" id="UP000199595">
    <property type="component" value="Unassembled WGS sequence"/>
</dbReference>
<dbReference type="AlphaFoldDB" id="A0A1H2QW19"/>
<evidence type="ECO:0000256" key="4">
    <source>
        <dbReference type="ARBA" id="ARBA00022670"/>
    </source>
</evidence>
<evidence type="ECO:0000313" key="11">
    <source>
        <dbReference type="EMBL" id="SDW11382.1"/>
    </source>
</evidence>
<comment type="similarity">
    <text evidence="2 9">Belongs to the peptidase M18 family.</text>
</comment>
<dbReference type="EC" id="3.4.11.-" evidence="10"/>
<dbReference type="InterPro" id="IPR001948">
    <property type="entry name" value="Peptidase_M18"/>
</dbReference>
<dbReference type="Gene3D" id="3.40.630.10">
    <property type="entry name" value="Zn peptidases"/>
    <property type="match status" value="1"/>
</dbReference>
<dbReference type="GO" id="GO:0005737">
    <property type="term" value="C:cytoplasm"/>
    <property type="evidence" value="ECO:0007669"/>
    <property type="project" value="UniProtKB-ARBA"/>
</dbReference>
<dbReference type="GO" id="GO:0004177">
    <property type="term" value="F:aminopeptidase activity"/>
    <property type="evidence" value="ECO:0007669"/>
    <property type="project" value="UniProtKB-KW"/>
</dbReference>
<keyword evidence="7 9" id="KW-0862">Zinc</keyword>
<keyword evidence="6 9" id="KW-0378">Hydrolase</keyword>
<keyword evidence="5 9" id="KW-0479">Metal-binding</keyword>
<dbReference type="SUPFAM" id="SSF101821">
    <property type="entry name" value="Aminopeptidase/glucanase lid domain"/>
    <property type="match status" value="1"/>
</dbReference>
<dbReference type="InterPro" id="IPR023358">
    <property type="entry name" value="Peptidase_M18_dom2"/>
</dbReference>
<gene>
    <name evidence="11" type="ORF">SAMN05444411_10193</name>
</gene>
<dbReference type="SUPFAM" id="SSF53187">
    <property type="entry name" value="Zn-dependent exopeptidases"/>
    <property type="match status" value="1"/>
</dbReference>
<dbReference type="GO" id="GO:0006508">
    <property type="term" value="P:proteolysis"/>
    <property type="evidence" value="ECO:0007669"/>
    <property type="project" value="UniProtKB-KW"/>
</dbReference>
<dbReference type="CDD" id="cd05658">
    <property type="entry name" value="M18_DAP"/>
    <property type="match status" value="1"/>
</dbReference>
<evidence type="ECO:0000256" key="8">
    <source>
        <dbReference type="ARBA" id="ARBA00023049"/>
    </source>
</evidence>
<evidence type="ECO:0000256" key="7">
    <source>
        <dbReference type="ARBA" id="ARBA00022833"/>
    </source>
</evidence>
<comment type="cofactor">
    <cofactor evidence="1 10">
        <name>Zn(2+)</name>
        <dbReference type="ChEBI" id="CHEBI:29105"/>
    </cofactor>
</comment>
<sequence>MNQNLKYAQNLIDFIYDSPSPYHVVKNAKKVLVEKGFSELKLTDKWQISKGEKYFVSQNNTSLFAFIVGTEEIEENGFKIIAAHTDSPSFKIKPSPEISVENKYVKFNTEMYGGAILNTWLDRPLSIAGRVSVKSDDILNPKSYLVNINQPIITIPNLPIHFNRTVNEGIELNNQIDMLPVTSIINDEVNKDDLLLSKISEEIKVPKEDILEVDLNLYDFTKGSIIGMNNEFISSGKLDDLAMVHAGLTAFSKTKPSKATNVLALFDNEEVGSRSKQGAGSPILKDILTRIVSVQNKNEEDIQRAIYNSFMISADMAHALHPNRPEKHDPVTRPIINSGPVIKIEGNQKYTTDSDSGAVFEMICKKANIPYQKFVNRSDMRGGGTLGNVSAGQLAIRSVDVGNPMWAMHSIRETSGVDDHTFITDAFSCFYEIN</sequence>
<dbReference type="PRINTS" id="PR00932">
    <property type="entry name" value="AMINO1PTASE"/>
</dbReference>
<proteinExistence type="inferred from homology"/>
<dbReference type="Pfam" id="PF02127">
    <property type="entry name" value="Peptidase_M18"/>
    <property type="match status" value="1"/>
</dbReference>
<evidence type="ECO:0000256" key="1">
    <source>
        <dbReference type="ARBA" id="ARBA00001947"/>
    </source>
</evidence>
<accession>A0A1H2QW19</accession>
<evidence type="ECO:0000256" key="2">
    <source>
        <dbReference type="ARBA" id="ARBA00008290"/>
    </source>
</evidence>